<evidence type="ECO:0000313" key="2">
    <source>
        <dbReference type="EMBL" id="KAK1897677.1"/>
    </source>
</evidence>
<keyword evidence="3" id="KW-1185">Reference proteome</keyword>
<evidence type="ECO:0000256" key="1">
    <source>
        <dbReference type="SAM" id="Coils"/>
    </source>
</evidence>
<dbReference type="Proteomes" id="UP001228049">
    <property type="component" value="Unassembled WGS sequence"/>
</dbReference>
<dbReference type="AlphaFoldDB" id="A0AAD9CAY6"/>
<comment type="caution">
    <text evidence="2">The sequence shown here is derived from an EMBL/GenBank/DDBJ whole genome shotgun (WGS) entry which is preliminary data.</text>
</comment>
<keyword evidence="1" id="KW-0175">Coiled coil</keyword>
<sequence>MKQEFNSFKREINQKLQSVVGDVRNVSTRLTEAQQRVERMETVATDLRDALLFSLKQQRLLQAKSPYPAKIRIHWENGPRLYTTATEAAEDMRTRGFSMDLLRPTSPDWEQKLAQGDRWSRADRYRTERVREKLKDFHRQKD</sequence>
<keyword evidence="2" id="KW-0812">Transmembrane</keyword>
<protein>
    <submittedName>
        <fullName evidence="2">Transmembrane protein ORF68</fullName>
    </submittedName>
</protein>
<name>A0AAD9CAY6_DISEL</name>
<reference evidence="2" key="1">
    <citation type="submission" date="2023-04" db="EMBL/GenBank/DDBJ databases">
        <title>Chromosome-level genome of Chaenocephalus aceratus.</title>
        <authorList>
            <person name="Park H."/>
        </authorList>
    </citation>
    <scope>NUCLEOTIDE SEQUENCE</scope>
    <source>
        <strain evidence="2">DE</strain>
        <tissue evidence="2">Muscle</tissue>
    </source>
</reference>
<evidence type="ECO:0000313" key="3">
    <source>
        <dbReference type="Proteomes" id="UP001228049"/>
    </source>
</evidence>
<dbReference type="EMBL" id="JASDAP010000009">
    <property type="protein sequence ID" value="KAK1897677.1"/>
    <property type="molecule type" value="Genomic_DNA"/>
</dbReference>
<gene>
    <name evidence="2" type="ORF">KUDE01_017208</name>
</gene>
<feature type="coiled-coil region" evidence="1">
    <location>
        <begin position="23"/>
        <end position="50"/>
    </location>
</feature>
<keyword evidence="2" id="KW-0472">Membrane</keyword>
<accession>A0AAD9CAY6</accession>
<organism evidence="2 3">
    <name type="scientific">Dissostichus eleginoides</name>
    <name type="common">Patagonian toothfish</name>
    <name type="synonym">Dissostichus amissus</name>
    <dbReference type="NCBI Taxonomy" id="100907"/>
    <lineage>
        <taxon>Eukaryota</taxon>
        <taxon>Metazoa</taxon>
        <taxon>Chordata</taxon>
        <taxon>Craniata</taxon>
        <taxon>Vertebrata</taxon>
        <taxon>Euteleostomi</taxon>
        <taxon>Actinopterygii</taxon>
        <taxon>Neopterygii</taxon>
        <taxon>Teleostei</taxon>
        <taxon>Neoteleostei</taxon>
        <taxon>Acanthomorphata</taxon>
        <taxon>Eupercaria</taxon>
        <taxon>Perciformes</taxon>
        <taxon>Notothenioidei</taxon>
        <taxon>Nototheniidae</taxon>
        <taxon>Dissostichus</taxon>
    </lineage>
</organism>
<proteinExistence type="predicted"/>